<protein>
    <submittedName>
        <fullName evidence="8">D-allose transport system permease protein AlsC</fullName>
    </submittedName>
</protein>
<reference evidence="8 9" key="1">
    <citation type="submission" date="2017-03" db="EMBL/GenBank/DDBJ databases">
        <authorList>
            <person name="Afonso C.L."/>
            <person name="Miller P.J."/>
            <person name="Scott M.A."/>
            <person name="Spackman E."/>
            <person name="Goraichik I."/>
            <person name="Dimitrov K.M."/>
            <person name="Suarez D.L."/>
            <person name="Swayne D.E."/>
        </authorList>
    </citation>
    <scope>NUCLEOTIDE SEQUENCE [LARGE SCALE GENOMIC DNA]</scope>
    <source>
        <strain evidence="8 9">CECT 7023</strain>
    </source>
</reference>
<feature type="transmembrane region" description="Helical" evidence="7">
    <location>
        <begin position="249"/>
        <end position="268"/>
    </location>
</feature>
<feature type="transmembrane region" description="Helical" evidence="7">
    <location>
        <begin position="53"/>
        <end position="72"/>
    </location>
</feature>
<dbReference type="InterPro" id="IPR001851">
    <property type="entry name" value="ABC_transp_permease"/>
</dbReference>
<keyword evidence="2" id="KW-1003">Cell membrane</keyword>
<evidence type="ECO:0000313" key="8">
    <source>
        <dbReference type="EMBL" id="SLN23295.1"/>
    </source>
</evidence>
<feature type="transmembrane region" description="Helical" evidence="7">
    <location>
        <begin position="301"/>
        <end position="320"/>
    </location>
</feature>
<dbReference type="PANTHER" id="PTHR32196">
    <property type="entry name" value="ABC TRANSPORTER PERMEASE PROTEIN YPHD-RELATED-RELATED"/>
    <property type="match status" value="1"/>
</dbReference>
<evidence type="ECO:0000256" key="4">
    <source>
        <dbReference type="ARBA" id="ARBA00022989"/>
    </source>
</evidence>
<evidence type="ECO:0000313" key="9">
    <source>
        <dbReference type="Proteomes" id="UP000193900"/>
    </source>
</evidence>
<evidence type="ECO:0000256" key="3">
    <source>
        <dbReference type="ARBA" id="ARBA00022692"/>
    </source>
</evidence>
<dbReference type="GO" id="GO:0005886">
    <property type="term" value="C:plasma membrane"/>
    <property type="evidence" value="ECO:0007669"/>
    <property type="project" value="UniProtKB-SubCell"/>
</dbReference>
<feature type="transmembrane region" description="Helical" evidence="7">
    <location>
        <begin position="131"/>
        <end position="149"/>
    </location>
</feature>
<dbReference type="Pfam" id="PF02653">
    <property type="entry name" value="BPD_transp_2"/>
    <property type="match status" value="1"/>
</dbReference>
<dbReference type="Proteomes" id="UP000193900">
    <property type="component" value="Unassembled WGS sequence"/>
</dbReference>
<keyword evidence="9" id="KW-1185">Reference proteome</keyword>
<feature type="compositionally biased region" description="Low complexity" evidence="6">
    <location>
        <begin position="334"/>
        <end position="344"/>
    </location>
</feature>
<evidence type="ECO:0000256" key="7">
    <source>
        <dbReference type="SAM" id="Phobius"/>
    </source>
</evidence>
<proteinExistence type="predicted"/>
<comment type="subcellular location">
    <subcellularLocation>
        <location evidence="1">Cell membrane</location>
        <topology evidence="1">Multi-pass membrane protein</topology>
    </subcellularLocation>
</comment>
<dbReference type="OrthoDB" id="6384190at2"/>
<feature type="transmembrane region" description="Helical" evidence="7">
    <location>
        <begin position="79"/>
        <end position="96"/>
    </location>
</feature>
<dbReference type="AlphaFoldDB" id="A0A1Y5RR31"/>
<evidence type="ECO:0000256" key="6">
    <source>
        <dbReference type="SAM" id="MobiDB-lite"/>
    </source>
</evidence>
<feature type="transmembrane region" description="Helical" evidence="7">
    <location>
        <begin position="275"/>
        <end position="295"/>
    </location>
</feature>
<feature type="region of interest" description="Disordered" evidence="6">
    <location>
        <begin position="325"/>
        <end position="364"/>
    </location>
</feature>
<evidence type="ECO:0000256" key="5">
    <source>
        <dbReference type="ARBA" id="ARBA00023136"/>
    </source>
</evidence>
<dbReference type="GO" id="GO:0022857">
    <property type="term" value="F:transmembrane transporter activity"/>
    <property type="evidence" value="ECO:0007669"/>
    <property type="project" value="InterPro"/>
</dbReference>
<gene>
    <name evidence="8" type="primary">alsC_2</name>
    <name evidence="8" type="ORF">ROA7023_00698</name>
</gene>
<dbReference type="RefSeq" id="WP_159458435.1">
    <property type="nucleotide sequence ID" value="NZ_FWFZ01000002.1"/>
</dbReference>
<keyword evidence="3 7" id="KW-0812">Transmembrane</keyword>
<feature type="transmembrane region" description="Helical" evidence="7">
    <location>
        <begin position="169"/>
        <end position="191"/>
    </location>
</feature>
<dbReference type="EMBL" id="FWFZ01000002">
    <property type="protein sequence ID" value="SLN23295.1"/>
    <property type="molecule type" value="Genomic_DNA"/>
</dbReference>
<dbReference type="CDD" id="cd06579">
    <property type="entry name" value="TM_PBP1_transp_AraH_like"/>
    <property type="match status" value="1"/>
</dbReference>
<evidence type="ECO:0000256" key="2">
    <source>
        <dbReference type="ARBA" id="ARBA00022475"/>
    </source>
</evidence>
<sequence length="364" mass="37084">MTDATKTRPRARAHKERSEAAIRNVTLLVLIVVFCATVQIVNDNFLTLPSLRVVGLNISFVGIAAIGAALLMVAGQIDLSIGSIFALSAVVSALLAQSIPPVLAIAAGIASGGLVGLINGLIVWRINVSPIIVTLGALTFVRGLVLILTGDRSVTGVGDGFTILGRSTIFGLPLPILIFVLVALAATFLLAQTRSGLHIRAFGDDRQAAEFAGLNGRRITLGLFATSGLMAGLAGVLAASRLGGASPNFGIGFELEVITAVVLGGVAITGGEGRMTGVVLSVILLGLVTSGITAMGLDPNIGRLVVGGALIAAVAVNQIGQERHQSRQRRQAMEEFAAEGGAAERMGLTVTGQSTPSGEAKGGT</sequence>
<keyword evidence="4 7" id="KW-1133">Transmembrane helix</keyword>
<name>A0A1Y5RR31_9RHOB</name>
<organism evidence="8 9">
    <name type="scientific">Roseisalinus antarcticus</name>
    <dbReference type="NCBI Taxonomy" id="254357"/>
    <lineage>
        <taxon>Bacteria</taxon>
        <taxon>Pseudomonadati</taxon>
        <taxon>Pseudomonadota</taxon>
        <taxon>Alphaproteobacteria</taxon>
        <taxon>Rhodobacterales</taxon>
        <taxon>Roseobacteraceae</taxon>
        <taxon>Roseisalinus</taxon>
    </lineage>
</organism>
<feature type="transmembrane region" description="Helical" evidence="7">
    <location>
        <begin position="221"/>
        <end position="243"/>
    </location>
</feature>
<feature type="transmembrane region" description="Helical" evidence="7">
    <location>
        <begin position="21"/>
        <end position="41"/>
    </location>
</feature>
<accession>A0A1Y5RR31</accession>
<keyword evidence="5 7" id="KW-0472">Membrane</keyword>
<evidence type="ECO:0000256" key="1">
    <source>
        <dbReference type="ARBA" id="ARBA00004651"/>
    </source>
</evidence>
<feature type="transmembrane region" description="Helical" evidence="7">
    <location>
        <begin position="102"/>
        <end position="124"/>
    </location>
</feature>